<feature type="compositionally biased region" description="Acidic residues" evidence="3">
    <location>
        <begin position="328"/>
        <end position="338"/>
    </location>
</feature>
<dbReference type="Pfam" id="PF00638">
    <property type="entry name" value="Ran_BP1"/>
    <property type="match status" value="1"/>
</dbReference>
<accession>A0A8H7PKE9</accession>
<comment type="subcellular location">
    <subcellularLocation>
        <location evidence="1">Nucleus</location>
    </subcellularLocation>
</comment>
<sequence>MSSPPEATGFDDAATRKRERATSVDPAPAEHADDNESVEKQEIAKAPVKKTKHAENTSVRTIRKNFKDMKTTDMTWATTEEEPEGGEDMHTETEQHEPEDVAMNSYNDKKRGPDEVTDTTDNDAVLASKDASATAPLSPRKKARDADDTEETSNSQATDSNVDEDDQKDASAGKKGSFFAQFAGKPSGSNGDDWGDFAEESDVSAKDKEEAAKKPQPKYAFGASSGFGSKGWGAVHQTAPVTGGSAFGTTGKSGFGGFGSSAFGSSTTSSSQSSTPSNAPSFSSFANSTASPFALLAAKGSTSNALASHPKKSSSEEKDQPKSSKSDDDSDGDDSGDEEGSKTSSDRGASPKTFGVEPKVRVPVLKPQELTTGEEDEYTVHSVKAKLLVIDGKSENWKERGTGTLRINTKKTNGTSATRLIMRADSVFRVILNVPLFPGMKVWIMQEKFVRFAAFEQADPSEDKKNDDSSALGSRKLVNYAVKVASSSSAQDLYDMIIAHLPRSE</sequence>
<dbReference type="Gene3D" id="2.30.29.30">
    <property type="entry name" value="Pleckstrin-homology domain (PH domain)/Phosphotyrosine-binding domain (PTB)"/>
    <property type="match status" value="1"/>
</dbReference>
<dbReference type="CDD" id="cd13180">
    <property type="entry name" value="RanBD_RanBP3"/>
    <property type="match status" value="1"/>
</dbReference>
<feature type="compositionally biased region" description="Basic and acidic residues" evidence="3">
    <location>
        <begin position="87"/>
        <end position="99"/>
    </location>
</feature>
<feature type="region of interest" description="Disordered" evidence="3">
    <location>
        <begin position="1"/>
        <end position="286"/>
    </location>
</feature>
<name>A0A8H7PKE9_MORIS</name>
<feature type="region of interest" description="Disordered" evidence="3">
    <location>
        <begin position="300"/>
        <end position="375"/>
    </location>
</feature>
<feature type="compositionally biased region" description="Basic and acidic residues" evidence="3">
    <location>
        <begin position="313"/>
        <end position="327"/>
    </location>
</feature>
<dbReference type="PROSITE" id="PS50196">
    <property type="entry name" value="RANBD1"/>
    <property type="match status" value="1"/>
</dbReference>
<evidence type="ECO:0000313" key="5">
    <source>
        <dbReference type="EMBL" id="KAG2175667.1"/>
    </source>
</evidence>
<dbReference type="GO" id="GO:0005634">
    <property type="term" value="C:nucleus"/>
    <property type="evidence" value="ECO:0007669"/>
    <property type="project" value="UniProtKB-SubCell"/>
</dbReference>
<comment type="caution">
    <text evidence="5">The sequence shown here is derived from an EMBL/GenBank/DDBJ whole genome shotgun (WGS) entry which is preliminary data.</text>
</comment>
<dbReference type="PANTHER" id="PTHR23138:SF142">
    <property type="entry name" value="RAN-BINDING PROTEIN 3B-RELATED"/>
    <property type="match status" value="1"/>
</dbReference>
<dbReference type="AlphaFoldDB" id="A0A8H7PKE9"/>
<keyword evidence="6" id="KW-1185">Reference proteome</keyword>
<dbReference type="Proteomes" id="UP000654370">
    <property type="component" value="Unassembled WGS sequence"/>
</dbReference>
<evidence type="ECO:0000256" key="2">
    <source>
        <dbReference type="ARBA" id="ARBA00023242"/>
    </source>
</evidence>
<dbReference type="InterPro" id="IPR011993">
    <property type="entry name" value="PH-like_dom_sf"/>
</dbReference>
<proteinExistence type="predicted"/>
<reference evidence="5" key="1">
    <citation type="submission" date="2020-12" db="EMBL/GenBank/DDBJ databases">
        <title>Metabolic potential, ecology and presence of endohyphal bacteria is reflected in genomic diversity of Mucoromycotina.</title>
        <authorList>
            <person name="Muszewska A."/>
            <person name="Okrasinska A."/>
            <person name="Steczkiewicz K."/>
            <person name="Drgas O."/>
            <person name="Orlowska M."/>
            <person name="Perlinska-Lenart U."/>
            <person name="Aleksandrzak-Piekarczyk T."/>
            <person name="Szatraj K."/>
            <person name="Zielenkiewicz U."/>
            <person name="Pilsyk S."/>
            <person name="Malc E."/>
            <person name="Mieczkowski P."/>
            <person name="Kruszewska J.S."/>
            <person name="Biernat P."/>
            <person name="Pawlowska J."/>
        </authorList>
    </citation>
    <scope>NUCLEOTIDE SEQUENCE</scope>
    <source>
        <strain evidence="5">WA0000067209</strain>
    </source>
</reference>
<keyword evidence="2" id="KW-0539">Nucleus</keyword>
<feature type="compositionally biased region" description="Acidic residues" evidence="3">
    <location>
        <begin position="193"/>
        <end position="202"/>
    </location>
</feature>
<feature type="compositionally biased region" description="Basic and acidic residues" evidence="3">
    <location>
        <begin position="203"/>
        <end position="213"/>
    </location>
</feature>
<protein>
    <recommendedName>
        <fullName evidence="4">RanBD1 domain-containing protein</fullName>
    </recommendedName>
</protein>
<feature type="domain" description="RanBD1" evidence="4">
    <location>
        <begin position="355"/>
        <end position="497"/>
    </location>
</feature>
<gene>
    <name evidence="5" type="ORF">INT43_001314</name>
</gene>
<evidence type="ECO:0000313" key="6">
    <source>
        <dbReference type="Proteomes" id="UP000654370"/>
    </source>
</evidence>
<dbReference type="EMBL" id="JAEPQZ010000011">
    <property type="protein sequence ID" value="KAG2175667.1"/>
    <property type="molecule type" value="Genomic_DNA"/>
</dbReference>
<feature type="compositionally biased region" description="Low complexity" evidence="3">
    <location>
        <begin position="260"/>
        <end position="286"/>
    </location>
</feature>
<dbReference type="InterPro" id="IPR000156">
    <property type="entry name" value="Ran_bind_dom"/>
</dbReference>
<dbReference type="InterPro" id="IPR045255">
    <property type="entry name" value="RanBP1-like"/>
</dbReference>
<organism evidence="5 6">
    <name type="scientific">Mortierella isabellina</name>
    <name type="common">Filamentous fungus</name>
    <name type="synonym">Umbelopsis isabellina</name>
    <dbReference type="NCBI Taxonomy" id="91625"/>
    <lineage>
        <taxon>Eukaryota</taxon>
        <taxon>Fungi</taxon>
        <taxon>Fungi incertae sedis</taxon>
        <taxon>Mucoromycota</taxon>
        <taxon>Mucoromycotina</taxon>
        <taxon>Umbelopsidomycetes</taxon>
        <taxon>Umbelopsidales</taxon>
        <taxon>Umbelopsidaceae</taxon>
        <taxon>Umbelopsis</taxon>
    </lineage>
</organism>
<evidence type="ECO:0000256" key="3">
    <source>
        <dbReference type="SAM" id="MobiDB-lite"/>
    </source>
</evidence>
<dbReference type="SMART" id="SM00160">
    <property type="entry name" value="RanBD"/>
    <property type="match status" value="1"/>
</dbReference>
<dbReference type="OrthoDB" id="185618at2759"/>
<dbReference type="SUPFAM" id="SSF50729">
    <property type="entry name" value="PH domain-like"/>
    <property type="match status" value="1"/>
</dbReference>
<feature type="compositionally biased region" description="Basic and acidic residues" evidence="3">
    <location>
        <begin position="13"/>
        <end position="43"/>
    </location>
</feature>
<evidence type="ECO:0000256" key="1">
    <source>
        <dbReference type="ARBA" id="ARBA00004123"/>
    </source>
</evidence>
<evidence type="ECO:0000259" key="4">
    <source>
        <dbReference type="PROSITE" id="PS50196"/>
    </source>
</evidence>
<dbReference type="PANTHER" id="PTHR23138">
    <property type="entry name" value="RAN BINDING PROTEIN"/>
    <property type="match status" value="1"/>
</dbReference>